<proteinExistence type="predicted"/>
<dbReference type="Pfam" id="PF13370">
    <property type="entry name" value="Fer4_13"/>
    <property type="match status" value="1"/>
</dbReference>
<protein>
    <recommendedName>
        <fullName evidence="4">Ferredoxin</fullName>
    </recommendedName>
</protein>
<dbReference type="EMBL" id="UWOC01000044">
    <property type="protein sequence ID" value="VCU07469.1"/>
    <property type="molecule type" value="Genomic_DNA"/>
</dbReference>
<feature type="compositionally biased region" description="Basic and acidic residues" evidence="1">
    <location>
        <begin position="600"/>
        <end position="613"/>
    </location>
</feature>
<evidence type="ECO:0000256" key="1">
    <source>
        <dbReference type="SAM" id="MobiDB-lite"/>
    </source>
</evidence>
<dbReference type="OrthoDB" id="9794954at2"/>
<dbReference type="AlphaFoldDB" id="A0A447CQG3"/>
<gene>
    <name evidence="2" type="ORF">RHODGE_RHODGE_00713</name>
</gene>
<comment type="caution">
    <text evidence="2">The sequence shown here is derived from an EMBL/GenBank/DDBJ whole genome shotgun (WGS) entry which is preliminary data.</text>
</comment>
<evidence type="ECO:0000313" key="3">
    <source>
        <dbReference type="Proteomes" id="UP000289200"/>
    </source>
</evidence>
<dbReference type="RefSeq" id="WP_129607789.1">
    <property type="nucleotide sequence ID" value="NZ_UWOC01000044.1"/>
</dbReference>
<feature type="compositionally biased region" description="Basic and acidic residues" evidence="1">
    <location>
        <begin position="722"/>
        <end position="736"/>
    </location>
</feature>
<keyword evidence="3" id="KW-1185">Reference proteome</keyword>
<reference evidence="3" key="1">
    <citation type="submission" date="2018-10" db="EMBL/GenBank/DDBJ databases">
        <authorList>
            <person name="Peiro R."/>
            <person name="Begona"/>
            <person name="Cbmso G."/>
            <person name="Lopez M."/>
            <person name="Gonzalez S."/>
            <person name="Sacristan E."/>
            <person name="Castillo E."/>
        </authorList>
    </citation>
    <scope>NUCLEOTIDE SEQUENCE [LARGE SCALE GENOMIC DNA]</scope>
</reference>
<accession>A0A447CQG3</accession>
<feature type="compositionally biased region" description="Low complexity" evidence="1">
    <location>
        <begin position="614"/>
        <end position="637"/>
    </location>
</feature>
<feature type="compositionally biased region" description="Low complexity" evidence="1">
    <location>
        <begin position="645"/>
        <end position="661"/>
    </location>
</feature>
<name>A0A447CQG3_9BRAD</name>
<organism evidence="2 3">
    <name type="scientific">Rhodoplanes serenus</name>
    <dbReference type="NCBI Taxonomy" id="200615"/>
    <lineage>
        <taxon>Bacteria</taxon>
        <taxon>Pseudomonadati</taxon>
        <taxon>Pseudomonadota</taxon>
        <taxon>Alphaproteobacteria</taxon>
        <taxon>Hyphomicrobiales</taxon>
        <taxon>Nitrobacteraceae</taxon>
        <taxon>Rhodoplanes</taxon>
    </lineage>
</organism>
<sequence length="743" mass="78539">MDADVKTQLAFHVLGRNPAGAVPVQAVGPVRPALFAGFRDLAALRYDYPLVLVSEAEPAEAIRTLRGLIDAALQQVAPRGAAGERMRRQVLRLEAEIRRRAADGGRLSAVWDAAVAALAPTADDGFAASVAAVRAAVTVDGELVDCDAAAPKRVVGHIWRLVQERKLAGLAERVETLVLKLADVLLADHARSEAGRAPDALAAAVGPGLSTLFDFGTMSELLGTVSGGPVSKRRRRRIEAALAVLEAQPLLTALRARDRAAEERALAELVFDDCASALAAWRRQRPALAALVKALAIAELEIEGRYDEPEHDPFFEAFSETSLGAADLALGPDMLVCVEDAGAAVRAEVLELLAAGLPVKVVVPTHDALGDPAPGPGGPTLAGTRLATMATSIDDIFVMQASAASLARCGGRIGRGLAYAGPALFSVYTGAGTGTPGVPAYLRAAAAVEARVFPSFTYDPSGGPVLAERWDVADNPQPEADWSVHRFVYENAEQQRVVGDLAFTAADLVVGDPRHAGQFALVPSAHWSDTMVPVDVWLRQPPAGPGAVPYVTVVDAENRLYRAIVSEQVMAATRRCREAWHRLQELGDIHNSWAERRSRAEQAAREAAEREAAEQAAAQAVAEGRMPEPAAPAAAAKAEPEAAPKSKPATKAKAAEPEAAPSPDPWIETPRCTSCNACLQVNARMFHYDGNQQAFVADVAAGTFRQLVEAAESCPVGIIHPGEPRNPKEPDLDALRARAKAFA</sequence>
<dbReference type="Gene3D" id="3.30.70.20">
    <property type="match status" value="1"/>
</dbReference>
<evidence type="ECO:0008006" key="4">
    <source>
        <dbReference type="Google" id="ProtNLM"/>
    </source>
</evidence>
<evidence type="ECO:0000313" key="2">
    <source>
        <dbReference type="EMBL" id="VCU07469.1"/>
    </source>
</evidence>
<dbReference type="Proteomes" id="UP000289200">
    <property type="component" value="Unassembled WGS sequence"/>
</dbReference>
<feature type="region of interest" description="Disordered" evidence="1">
    <location>
        <begin position="719"/>
        <end position="743"/>
    </location>
</feature>
<feature type="region of interest" description="Disordered" evidence="1">
    <location>
        <begin position="600"/>
        <end position="666"/>
    </location>
</feature>